<evidence type="ECO:0000259" key="6">
    <source>
        <dbReference type="Pfam" id="PF01694"/>
    </source>
</evidence>
<dbReference type="InterPro" id="IPR050925">
    <property type="entry name" value="Rhomboid_protease_S54"/>
</dbReference>
<feature type="transmembrane region" description="Helical" evidence="5">
    <location>
        <begin position="141"/>
        <end position="158"/>
    </location>
</feature>
<dbReference type="InterPro" id="IPR022764">
    <property type="entry name" value="Peptidase_S54_rhomboid_dom"/>
</dbReference>
<feature type="transmembrane region" description="Helical" evidence="5">
    <location>
        <begin position="115"/>
        <end position="134"/>
    </location>
</feature>
<keyword evidence="3 5" id="KW-1133">Transmembrane helix</keyword>
<organism evidence="7 8">
    <name type="scientific">Shewanella xiamenensis</name>
    <dbReference type="NCBI Taxonomy" id="332186"/>
    <lineage>
        <taxon>Bacteria</taxon>
        <taxon>Pseudomonadati</taxon>
        <taxon>Pseudomonadota</taxon>
        <taxon>Gammaproteobacteria</taxon>
        <taxon>Alteromonadales</taxon>
        <taxon>Shewanellaceae</taxon>
        <taxon>Shewanella</taxon>
    </lineage>
</organism>
<accession>A0ABT6UIQ2</accession>
<dbReference type="EMBL" id="JAOTLW010000048">
    <property type="protein sequence ID" value="MDI5834345.1"/>
    <property type="molecule type" value="Genomic_DNA"/>
</dbReference>
<dbReference type="EC" id="3.4.21.-" evidence="7"/>
<reference evidence="7 8" key="1">
    <citation type="submission" date="2022-09" db="EMBL/GenBank/DDBJ databases">
        <title>The outer-membrane cytochrome OmcA is essential for infection of Shewanella oneidensis by a zebrafish-associated bacteriophage.</title>
        <authorList>
            <person name="Grenfell A.W."/>
            <person name="Intile P."/>
            <person name="Mcfarlane J."/>
            <person name="Leung D."/>
            <person name="Abdalla K."/>
            <person name="Wold M."/>
            <person name="Kees E."/>
            <person name="Gralnick J."/>
        </authorList>
    </citation>
    <scope>NUCLEOTIDE SEQUENCE [LARGE SCALE GENOMIC DNA]</scope>
    <source>
        <strain evidence="7 8">NF-5</strain>
    </source>
</reference>
<protein>
    <submittedName>
        <fullName evidence="7">Rhombosortase</fullName>
        <ecNumber evidence="7">3.4.21.-</ecNumber>
    </submittedName>
</protein>
<dbReference type="PANTHER" id="PTHR43731:SF16">
    <property type="entry name" value="RHOMBOSORTASE"/>
    <property type="match status" value="1"/>
</dbReference>
<feature type="transmembrane region" description="Helical" evidence="5">
    <location>
        <begin position="90"/>
        <end position="109"/>
    </location>
</feature>
<evidence type="ECO:0000256" key="4">
    <source>
        <dbReference type="ARBA" id="ARBA00023136"/>
    </source>
</evidence>
<dbReference type="NCBIfam" id="TIGR03902">
    <property type="entry name" value="rhom_GG_sort"/>
    <property type="match status" value="1"/>
</dbReference>
<dbReference type="Proteomes" id="UP001159075">
    <property type="component" value="Unassembled WGS sequence"/>
</dbReference>
<feature type="transmembrane region" description="Helical" evidence="5">
    <location>
        <begin position="12"/>
        <end position="31"/>
    </location>
</feature>
<dbReference type="PANTHER" id="PTHR43731">
    <property type="entry name" value="RHOMBOID PROTEASE"/>
    <property type="match status" value="1"/>
</dbReference>
<feature type="transmembrane region" description="Helical" evidence="5">
    <location>
        <begin position="64"/>
        <end position="83"/>
    </location>
</feature>
<keyword evidence="8" id="KW-1185">Reference proteome</keyword>
<dbReference type="Pfam" id="PF01694">
    <property type="entry name" value="Rhomboid"/>
    <property type="match status" value="1"/>
</dbReference>
<comment type="subcellular location">
    <subcellularLocation>
        <location evidence="1">Membrane</location>
        <topology evidence="1">Multi-pass membrane protein</topology>
    </subcellularLocation>
</comment>
<comment type="caution">
    <text evidence="7">The sequence shown here is derived from an EMBL/GenBank/DDBJ whole genome shotgun (WGS) entry which is preliminary data.</text>
</comment>
<feature type="domain" description="Peptidase S54 rhomboid" evidence="6">
    <location>
        <begin position="49"/>
        <end position="192"/>
    </location>
</feature>
<evidence type="ECO:0000313" key="8">
    <source>
        <dbReference type="Proteomes" id="UP001159075"/>
    </source>
</evidence>
<dbReference type="RefSeq" id="WP_282680081.1">
    <property type="nucleotide sequence ID" value="NZ_JAOTLW010000048.1"/>
</dbReference>
<keyword evidence="7" id="KW-0378">Hydrolase</keyword>
<gene>
    <name evidence="7" type="primary">rrtA</name>
    <name evidence="7" type="ORF">ODY93_22475</name>
</gene>
<evidence type="ECO:0000256" key="1">
    <source>
        <dbReference type="ARBA" id="ARBA00004141"/>
    </source>
</evidence>
<evidence type="ECO:0000256" key="2">
    <source>
        <dbReference type="ARBA" id="ARBA00022692"/>
    </source>
</evidence>
<name>A0ABT6UIQ2_9GAMM</name>
<keyword evidence="4 5" id="KW-0472">Membrane</keyword>
<proteinExistence type="predicted"/>
<dbReference type="SUPFAM" id="SSF144091">
    <property type="entry name" value="Rhomboid-like"/>
    <property type="match status" value="1"/>
</dbReference>
<keyword evidence="2 5" id="KW-0812">Transmembrane</keyword>
<feature type="transmembrane region" description="Helical" evidence="5">
    <location>
        <begin position="178"/>
        <end position="194"/>
    </location>
</feature>
<dbReference type="InterPro" id="IPR023826">
    <property type="entry name" value="Rhom-like_SP_proteobac"/>
</dbReference>
<evidence type="ECO:0000256" key="5">
    <source>
        <dbReference type="SAM" id="Phobius"/>
    </source>
</evidence>
<dbReference type="GO" id="GO:0016787">
    <property type="term" value="F:hydrolase activity"/>
    <property type="evidence" value="ECO:0007669"/>
    <property type="project" value="UniProtKB-KW"/>
</dbReference>
<evidence type="ECO:0000313" key="7">
    <source>
        <dbReference type="EMBL" id="MDI5834345.1"/>
    </source>
</evidence>
<sequence>MRLVTFNKLSPYWLALIVSVLCALLYVAGLFTPSVDTLLAYRRSDISDDQWWRLITGNLLHTNHWHLLMNLAGLWVVLFLHHFHYQLRGLTVLFILLCLFEGIGLYLGYPQLLGYVGLSGMLHGLFTFGAVQDIRRKMRSGYLLMIGVIVKVGHEQFYGASDDVTAMIGARVATEAHLVGLICGLVCALLFFMLPRTMLTKEKA</sequence>
<dbReference type="InterPro" id="IPR035952">
    <property type="entry name" value="Rhomboid-like_sf"/>
</dbReference>
<evidence type="ECO:0000256" key="3">
    <source>
        <dbReference type="ARBA" id="ARBA00022989"/>
    </source>
</evidence>
<dbReference type="Gene3D" id="1.20.1540.10">
    <property type="entry name" value="Rhomboid-like"/>
    <property type="match status" value="1"/>
</dbReference>